<evidence type="ECO:0000313" key="2">
    <source>
        <dbReference type="EMBL" id="KAL2727078.1"/>
    </source>
</evidence>
<dbReference type="Proteomes" id="UP001607302">
    <property type="component" value="Unassembled WGS sequence"/>
</dbReference>
<protein>
    <submittedName>
        <fullName evidence="2">Uncharacterized protein</fullName>
    </submittedName>
</protein>
<sequence length="85" mass="9957">MAIPSRSWHESLTLVAGSAKLDFHSMTVGTTFLREKNSKETNKQRNERTSKEDQREEEDDREQWIEGWIISCHHGKSQDPSEKNR</sequence>
<gene>
    <name evidence="2" type="ORF">V1478_007356</name>
</gene>
<accession>A0ABD2B2V9</accession>
<evidence type="ECO:0000313" key="3">
    <source>
        <dbReference type="Proteomes" id="UP001607302"/>
    </source>
</evidence>
<organism evidence="2 3">
    <name type="scientific">Vespula squamosa</name>
    <name type="common">Southern yellow jacket</name>
    <name type="synonym">Wasp</name>
    <dbReference type="NCBI Taxonomy" id="30214"/>
    <lineage>
        <taxon>Eukaryota</taxon>
        <taxon>Metazoa</taxon>
        <taxon>Ecdysozoa</taxon>
        <taxon>Arthropoda</taxon>
        <taxon>Hexapoda</taxon>
        <taxon>Insecta</taxon>
        <taxon>Pterygota</taxon>
        <taxon>Neoptera</taxon>
        <taxon>Endopterygota</taxon>
        <taxon>Hymenoptera</taxon>
        <taxon>Apocrita</taxon>
        <taxon>Aculeata</taxon>
        <taxon>Vespoidea</taxon>
        <taxon>Vespidae</taxon>
        <taxon>Vespinae</taxon>
        <taxon>Vespula</taxon>
    </lineage>
</organism>
<evidence type="ECO:0000256" key="1">
    <source>
        <dbReference type="SAM" id="MobiDB-lite"/>
    </source>
</evidence>
<feature type="region of interest" description="Disordered" evidence="1">
    <location>
        <begin position="34"/>
        <end position="62"/>
    </location>
</feature>
<reference evidence="2 3" key="1">
    <citation type="journal article" date="2024" name="Ann. Entomol. Soc. Am.">
        <title>Genomic analyses of the southern and eastern yellowjacket wasps (Hymenoptera: Vespidae) reveal evolutionary signatures of social life.</title>
        <authorList>
            <person name="Catto M.A."/>
            <person name="Caine P.B."/>
            <person name="Orr S.E."/>
            <person name="Hunt B.G."/>
            <person name="Goodisman M.A.D."/>
        </authorList>
    </citation>
    <scope>NUCLEOTIDE SEQUENCE [LARGE SCALE GENOMIC DNA]</scope>
    <source>
        <strain evidence="2">233</strain>
        <tissue evidence="2">Head and thorax</tissue>
    </source>
</reference>
<keyword evidence="3" id="KW-1185">Reference proteome</keyword>
<name>A0ABD2B2V9_VESSQ</name>
<dbReference type="AlphaFoldDB" id="A0ABD2B2V9"/>
<proteinExistence type="predicted"/>
<feature type="compositionally biased region" description="Basic and acidic residues" evidence="1">
    <location>
        <begin position="34"/>
        <end position="54"/>
    </location>
</feature>
<comment type="caution">
    <text evidence="2">The sequence shown here is derived from an EMBL/GenBank/DDBJ whole genome shotgun (WGS) entry which is preliminary data.</text>
</comment>
<dbReference type="EMBL" id="JAUDFV010000133">
    <property type="protein sequence ID" value="KAL2727078.1"/>
    <property type="molecule type" value="Genomic_DNA"/>
</dbReference>